<evidence type="ECO:0000313" key="2">
    <source>
        <dbReference type="Proteomes" id="UP001152622"/>
    </source>
</evidence>
<name>A0A9Q1IPI3_SYNKA</name>
<gene>
    <name evidence="1" type="ORF">SKAU_G00269340</name>
</gene>
<sequence>MKPGRSLDRVSSAGFTFHQVQELKRGFQHRSGWEEMSQGKRAVLKETSVDPDEGVVCVASTAEIPEIGPGSSVTGRFTSARLTPEAFVRGLHVHDVTGQMADAGTASDVDPLVIIADVRRKMEKEKAHIPILRVLVQHRFLTNEDVLPTVHRKDSARNSQCLEHIW</sequence>
<protein>
    <submittedName>
        <fullName evidence="1">Uncharacterized protein</fullName>
    </submittedName>
</protein>
<dbReference type="Proteomes" id="UP001152622">
    <property type="component" value="Chromosome 10"/>
</dbReference>
<evidence type="ECO:0000313" key="1">
    <source>
        <dbReference type="EMBL" id="KAJ8348345.1"/>
    </source>
</evidence>
<reference evidence="1" key="1">
    <citation type="journal article" date="2023" name="Science">
        <title>Genome structures resolve the early diversification of teleost fishes.</title>
        <authorList>
            <person name="Parey E."/>
            <person name="Louis A."/>
            <person name="Montfort J."/>
            <person name="Bouchez O."/>
            <person name="Roques C."/>
            <person name="Iampietro C."/>
            <person name="Lluch J."/>
            <person name="Castinel A."/>
            <person name="Donnadieu C."/>
            <person name="Desvignes T."/>
            <person name="Floi Bucao C."/>
            <person name="Jouanno E."/>
            <person name="Wen M."/>
            <person name="Mejri S."/>
            <person name="Dirks R."/>
            <person name="Jansen H."/>
            <person name="Henkel C."/>
            <person name="Chen W.J."/>
            <person name="Zahm M."/>
            <person name="Cabau C."/>
            <person name="Klopp C."/>
            <person name="Thompson A.W."/>
            <person name="Robinson-Rechavi M."/>
            <person name="Braasch I."/>
            <person name="Lecointre G."/>
            <person name="Bobe J."/>
            <person name="Postlethwait J.H."/>
            <person name="Berthelot C."/>
            <person name="Roest Crollius H."/>
            <person name="Guiguen Y."/>
        </authorList>
    </citation>
    <scope>NUCLEOTIDE SEQUENCE</scope>
    <source>
        <strain evidence="1">WJC10195</strain>
    </source>
</reference>
<keyword evidence="2" id="KW-1185">Reference proteome</keyword>
<accession>A0A9Q1IPI3</accession>
<organism evidence="1 2">
    <name type="scientific">Synaphobranchus kaupii</name>
    <name type="common">Kaup's arrowtooth eel</name>
    <dbReference type="NCBI Taxonomy" id="118154"/>
    <lineage>
        <taxon>Eukaryota</taxon>
        <taxon>Metazoa</taxon>
        <taxon>Chordata</taxon>
        <taxon>Craniata</taxon>
        <taxon>Vertebrata</taxon>
        <taxon>Euteleostomi</taxon>
        <taxon>Actinopterygii</taxon>
        <taxon>Neopterygii</taxon>
        <taxon>Teleostei</taxon>
        <taxon>Anguilliformes</taxon>
        <taxon>Synaphobranchidae</taxon>
        <taxon>Synaphobranchus</taxon>
    </lineage>
</organism>
<dbReference type="EMBL" id="JAINUF010000010">
    <property type="protein sequence ID" value="KAJ8348345.1"/>
    <property type="molecule type" value="Genomic_DNA"/>
</dbReference>
<comment type="caution">
    <text evidence="1">The sequence shown here is derived from an EMBL/GenBank/DDBJ whole genome shotgun (WGS) entry which is preliminary data.</text>
</comment>
<dbReference type="AlphaFoldDB" id="A0A9Q1IPI3"/>
<proteinExistence type="predicted"/>